<dbReference type="OrthoDB" id="4168456at2"/>
<gene>
    <name evidence="2" type="ORF">Sxan_65810</name>
</gene>
<evidence type="ECO:0000313" key="2">
    <source>
        <dbReference type="EMBL" id="GHI89217.1"/>
    </source>
</evidence>
<organism evidence="2 3">
    <name type="scientific">Streptomyces xanthophaeus</name>
    <dbReference type="NCBI Taxonomy" id="67385"/>
    <lineage>
        <taxon>Bacteria</taxon>
        <taxon>Bacillati</taxon>
        <taxon>Actinomycetota</taxon>
        <taxon>Actinomycetes</taxon>
        <taxon>Kitasatosporales</taxon>
        <taxon>Streptomycetaceae</taxon>
        <taxon>Streptomyces</taxon>
    </lineage>
</organism>
<dbReference type="InterPro" id="IPR036689">
    <property type="entry name" value="ESAT-6-like_sf"/>
</dbReference>
<evidence type="ECO:0000256" key="1">
    <source>
        <dbReference type="SAM" id="MobiDB-lite"/>
    </source>
</evidence>
<dbReference type="RefSeq" id="WP_031138903.1">
    <property type="nucleotide sequence ID" value="NZ_BNEE01000006.1"/>
</dbReference>
<sequence length="183" mass="19705">MADDKLPEPSQLPLTPDELKRHNSEWAGGVTKAPSPDSYRDPLEPVPLTPASPYFQQPPSLGHQPFAPTPAPGGLPQDRLKIEPGVLNTAAGKADEIHTAFTKPAAALEEHAQAAVAAMAGWESAKSIRTAQVQWEKQAGAVAGWLAHIAESLRIGARDYHKTNAEIEQSFRGLKRRSLLEGL</sequence>
<name>A0A919H2E8_9ACTN</name>
<dbReference type="SUPFAM" id="SSF140453">
    <property type="entry name" value="EsxAB dimer-like"/>
    <property type="match status" value="1"/>
</dbReference>
<dbReference type="EMBL" id="BNEE01000006">
    <property type="protein sequence ID" value="GHI89217.1"/>
    <property type="molecule type" value="Genomic_DNA"/>
</dbReference>
<feature type="region of interest" description="Disordered" evidence="1">
    <location>
        <begin position="1"/>
        <end position="80"/>
    </location>
</feature>
<dbReference type="Proteomes" id="UP000600026">
    <property type="component" value="Unassembled WGS sequence"/>
</dbReference>
<dbReference type="Gene3D" id="1.10.287.1060">
    <property type="entry name" value="ESAT-6-like"/>
    <property type="match status" value="1"/>
</dbReference>
<protein>
    <submittedName>
        <fullName evidence="2">Uncharacterized protein</fullName>
    </submittedName>
</protein>
<keyword evidence="3" id="KW-1185">Reference proteome</keyword>
<accession>A0A919H2E8</accession>
<dbReference type="AlphaFoldDB" id="A0A919H2E8"/>
<dbReference type="GeneID" id="96803959"/>
<reference evidence="2" key="1">
    <citation type="submission" date="2020-09" db="EMBL/GenBank/DDBJ databases">
        <title>Whole genome shotgun sequence of Streptomyces xanthophaeus NBRC 12829.</title>
        <authorList>
            <person name="Komaki H."/>
            <person name="Tamura T."/>
        </authorList>
    </citation>
    <scope>NUCLEOTIDE SEQUENCE</scope>
    <source>
        <strain evidence="2">NBRC 12829</strain>
    </source>
</reference>
<comment type="caution">
    <text evidence="2">The sequence shown here is derived from an EMBL/GenBank/DDBJ whole genome shotgun (WGS) entry which is preliminary data.</text>
</comment>
<proteinExistence type="predicted"/>
<evidence type="ECO:0000313" key="3">
    <source>
        <dbReference type="Proteomes" id="UP000600026"/>
    </source>
</evidence>